<gene>
    <name evidence="2" type="ORF">DBZ36_14945</name>
</gene>
<dbReference type="EMBL" id="RAQO01000008">
    <property type="protein sequence ID" value="RKF15678.1"/>
    <property type="molecule type" value="Genomic_DNA"/>
</dbReference>
<dbReference type="SUPFAM" id="SSF52799">
    <property type="entry name" value="(Phosphotyrosine protein) phosphatases II"/>
    <property type="match status" value="1"/>
</dbReference>
<evidence type="ECO:0000313" key="3">
    <source>
        <dbReference type="Proteomes" id="UP000286482"/>
    </source>
</evidence>
<protein>
    <submittedName>
        <fullName evidence="2">TIGR01244 family phosphatase</fullName>
    </submittedName>
</protein>
<dbReference type="InterPro" id="IPR029021">
    <property type="entry name" value="Prot-tyrosine_phosphatase-like"/>
</dbReference>
<dbReference type="AlphaFoldDB" id="A0A420E8M5"/>
<reference evidence="2 3" key="1">
    <citation type="submission" date="2018-09" db="EMBL/GenBank/DDBJ databases">
        <authorList>
            <person name="Wang Z."/>
        </authorList>
    </citation>
    <scope>NUCLEOTIDE SEQUENCE [LARGE SCALE GENOMIC DNA]</scope>
    <source>
        <strain evidence="2 3">ALS 81</strain>
    </source>
</reference>
<accession>A0A420E8M5</accession>
<dbReference type="Proteomes" id="UP000286482">
    <property type="component" value="Unassembled WGS sequence"/>
</dbReference>
<dbReference type="NCBIfam" id="TIGR01244">
    <property type="entry name" value="TIGR01244 family sulfur transferase"/>
    <property type="match status" value="1"/>
</dbReference>
<sequence>MELKSIDQQLSVSAQILPSDIVELAQLGYGLVINNRPDGEAADQPSSQQIESACKEQGLDYVYLPLVPNQVTPQLVAQYAESLAGADTKVLAFCRTGNRSCTLWALGKAGQLDTDQIINKGVELGYPLEGLRPMLDGAV</sequence>
<keyword evidence="3" id="KW-1185">Reference proteome</keyword>
<dbReference type="RefSeq" id="WP_120355764.1">
    <property type="nucleotide sequence ID" value="NZ_RAQO01000008.1"/>
</dbReference>
<dbReference type="InterPro" id="IPR005939">
    <property type="entry name" value="BLH_phosphatase-like"/>
</dbReference>
<organism evidence="2 3">
    <name type="scientific">Alginatibacterium sediminis</name>
    <dbReference type="NCBI Taxonomy" id="2164068"/>
    <lineage>
        <taxon>Bacteria</taxon>
        <taxon>Pseudomonadati</taxon>
        <taxon>Pseudomonadota</taxon>
        <taxon>Gammaproteobacteria</taxon>
        <taxon>Alteromonadales</taxon>
        <taxon>Alteromonadaceae</taxon>
        <taxon>Alginatibacterium</taxon>
    </lineage>
</organism>
<name>A0A420E8M5_9ALTE</name>
<dbReference type="Gene3D" id="3.90.190.10">
    <property type="entry name" value="Protein tyrosine phosphatase superfamily"/>
    <property type="match status" value="1"/>
</dbReference>
<dbReference type="CDD" id="cd14503">
    <property type="entry name" value="PTP-bact"/>
    <property type="match status" value="1"/>
</dbReference>
<dbReference type="Pfam" id="PF04273">
    <property type="entry name" value="BLH_phosphatase"/>
    <property type="match status" value="1"/>
</dbReference>
<dbReference type="OrthoDB" id="9802771at2"/>
<feature type="domain" description="Beta-lactamase hydrolase-like protein phosphatase-like" evidence="1">
    <location>
        <begin position="3"/>
        <end position="110"/>
    </location>
</feature>
<evidence type="ECO:0000259" key="1">
    <source>
        <dbReference type="Pfam" id="PF04273"/>
    </source>
</evidence>
<proteinExistence type="predicted"/>
<evidence type="ECO:0000313" key="2">
    <source>
        <dbReference type="EMBL" id="RKF15678.1"/>
    </source>
</evidence>
<comment type="caution">
    <text evidence="2">The sequence shown here is derived from an EMBL/GenBank/DDBJ whole genome shotgun (WGS) entry which is preliminary data.</text>
</comment>
<dbReference type="GO" id="GO:0016787">
    <property type="term" value="F:hydrolase activity"/>
    <property type="evidence" value="ECO:0007669"/>
    <property type="project" value="InterPro"/>
</dbReference>